<accession>A0ABQ6T1R5</accession>
<dbReference type="EMBL" id="VYKI01000007">
    <property type="protein sequence ID" value="KAA9000154.1"/>
    <property type="molecule type" value="Genomic_DNA"/>
</dbReference>
<gene>
    <name evidence="1" type="ORF">FJU31_07320</name>
</gene>
<reference evidence="1 2" key="1">
    <citation type="journal article" date="2020" name="Antonie Van Leeuwenhoek">
        <title>Stenotrophomonas cyclobalanopsidis sp. nov., isolated from the leaf spot disease of Cyclobalanopsis patelliformis.</title>
        <authorList>
            <person name="Bian D.R."/>
            <person name="Xue H."/>
            <person name="Piao C.G."/>
            <person name="Li Y."/>
        </authorList>
    </citation>
    <scope>NUCLEOTIDE SEQUENCE [LARGE SCALE GENOMIC DNA]</scope>
    <source>
        <strain evidence="1 2">TPQG1-4</strain>
    </source>
</reference>
<name>A0ABQ6T1R5_9GAMM</name>
<organism evidence="1 2">
    <name type="scientific">Stenotrophomonas cyclobalanopsidis</name>
    <dbReference type="NCBI Taxonomy" id="2771362"/>
    <lineage>
        <taxon>Bacteria</taxon>
        <taxon>Pseudomonadati</taxon>
        <taxon>Pseudomonadota</taxon>
        <taxon>Gammaproteobacteria</taxon>
        <taxon>Lysobacterales</taxon>
        <taxon>Lysobacteraceae</taxon>
        <taxon>Stenotrophomonas</taxon>
    </lineage>
</organism>
<keyword evidence="2" id="KW-1185">Reference proteome</keyword>
<evidence type="ECO:0000313" key="1">
    <source>
        <dbReference type="EMBL" id="KAA9000154.1"/>
    </source>
</evidence>
<dbReference type="Gene3D" id="3.40.50.150">
    <property type="entry name" value="Vaccinia Virus protein VP39"/>
    <property type="match status" value="1"/>
</dbReference>
<comment type="caution">
    <text evidence="1">The sequence shown here is derived from an EMBL/GenBank/DDBJ whole genome shotgun (WGS) entry which is preliminary data.</text>
</comment>
<evidence type="ECO:0000313" key="2">
    <source>
        <dbReference type="Proteomes" id="UP000326367"/>
    </source>
</evidence>
<evidence type="ECO:0008006" key="3">
    <source>
        <dbReference type="Google" id="ProtNLM"/>
    </source>
</evidence>
<dbReference type="RefSeq" id="WP_150454167.1">
    <property type="nucleotide sequence ID" value="NZ_VYKI01000007.1"/>
</dbReference>
<dbReference type="Proteomes" id="UP000326367">
    <property type="component" value="Unassembled WGS sequence"/>
</dbReference>
<proteinExistence type="predicted"/>
<protein>
    <recommendedName>
        <fullName evidence="3">Class I SAM-dependent methyltransferase</fullName>
    </recommendedName>
</protein>
<dbReference type="InterPro" id="IPR029063">
    <property type="entry name" value="SAM-dependent_MTases_sf"/>
</dbReference>
<dbReference type="SUPFAM" id="SSF53335">
    <property type="entry name" value="S-adenosyl-L-methionine-dependent methyltransferases"/>
    <property type="match status" value="1"/>
</dbReference>
<sequence>MPLLQSHRQASLVPWFDSEPAAALRLLERQLLLPRLAGLPSQPWLWIAPTASWLEDAQLGGRGLRLYREGAGYAGDTRCALPLPLANESVNAIVLQHVTAADADYLLDECSRVLMPGGQLWLSSLNPFSPFRTRWRHHGLVVRTPQRLRQLLARHGLECDDTRYLGPLWQGAGSSRGAGWAPLRAACLFHAEKRTLALPGPTPLPVRWLGTVAT</sequence>